<dbReference type="AlphaFoldDB" id="A0A5C5YZU6"/>
<dbReference type="NCBIfam" id="TIGR00255">
    <property type="entry name" value="YicC/YloC family endoribonuclease"/>
    <property type="match status" value="1"/>
</dbReference>
<dbReference type="Pfam" id="PF08340">
    <property type="entry name" value="YicC-like_C"/>
    <property type="match status" value="1"/>
</dbReference>
<keyword evidence="2" id="KW-0540">Nuclease</keyword>
<dbReference type="PANTHER" id="PTHR30636">
    <property type="entry name" value="UPF0701 PROTEIN YICC"/>
    <property type="match status" value="1"/>
</dbReference>
<sequence length="298" mass="33543">MTGQGHASRQTDQGSILVEVRTVNNRGFKCTLRSSDALSGFDSRIETLARSLIHRGSVSLSILWKRPIAQSIPQIDQDVLQGYFRQLQAGRKALGDEQATIDLAQLAMLPGVVIQSQTDGRDNKELWDTIEQTIRDTFENLNSMREQEGAHMAETLLNDCDAIGRHVEEIQTLAPRCIEAYQTRLETKVQRLLAKHEVEVSKIDLLREVQIYADRADFSEEITRLASHLKMIRGVIRGSAEVAKDPEPTGRKLEFIVQELLRETNTIGSKASDTDISAHVVEIKCAIERMRELVQNLE</sequence>
<evidence type="ECO:0000313" key="9">
    <source>
        <dbReference type="Proteomes" id="UP000315010"/>
    </source>
</evidence>
<organism evidence="8 9">
    <name type="scientific">Novipirellula herctigrandis</name>
    <dbReference type="NCBI Taxonomy" id="2527986"/>
    <lineage>
        <taxon>Bacteria</taxon>
        <taxon>Pseudomonadati</taxon>
        <taxon>Planctomycetota</taxon>
        <taxon>Planctomycetia</taxon>
        <taxon>Pirellulales</taxon>
        <taxon>Pirellulaceae</taxon>
        <taxon>Novipirellula</taxon>
    </lineage>
</organism>
<keyword evidence="4" id="KW-0378">Hydrolase</keyword>
<accession>A0A5C5YZU6</accession>
<name>A0A5C5YZU6_9BACT</name>
<protein>
    <recommendedName>
        <fullName evidence="10">YicC family protein</fullName>
    </recommendedName>
</protein>
<dbReference type="PANTHER" id="PTHR30636:SF3">
    <property type="entry name" value="UPF0701 PROTEIN YICC"/>
    <property type="match status" value="1"/>
</dbReference>
<dbReference type="Proteomes" id="UP000315010">
    <property type="component" value="Unassembled WGS sequence"/>
</dbReference>
<evidence type="ECO:0000256" key="3">
    <source>
        <dbReference type="ARBA" id="ARBA00022759"/>
    </source>
</evidence>
<gene>
    <name evidence="8" type="ORF">CA13_15100</name>
</gene>
<keyword evidence="3" id="KW-0255">Endonuclease</keyword>
<dbReference type="GO" id="GO:0016787">
    <property type="term" value="F:hydrolase activity"/>
    <property type="evidence" value="ECO:0007669"/>
    <property type="project" value="UniProtKB-KW"/>
</dbReference>
<dbReference type="InterPro" id="IPR005229">
    <property type="entry name" value="YicC/YloC-like"/>
</dbReference>
<dbReference type="EMBL" id="SJPJ01000001">
    <property type="protein sequence ID" value="TWT80097.1"/>
    <property type="molecule type" value="Genomic_DNA"/>
</dbReference>
<evidence type="ECO:0000259" key="6">
    <source>
        <dbReference type="Pfam" id="PF03755"/>
    </source>
</evidence>
<evidence type="ECO:0008006" key="10">
    <source>
        <dbReference type="Google" id="ProtNLM"/>
    </source>
</evidence>
<comment type="cofactor">
    <cofactor evidence="1">
        <name>a divalent metal cation</name>
        <dbReference type="ChEBI" id="CHEBI:60240"/>
    </cofactor>
</comment>
<dbReference type="Pfam" id="PF03755">
    <property type="entry name" value="YicC-like_N"/>
    <property type="match status" value="1"/>
</dbReference>
<evidence type="ECO:0000256" key="4">
    <source>
        <dbReference type="ARBA" id="ARBA00022801"/>
    </source>
</evidence>
<feature type="domain" description="Endoribonuclease YicC-like N-terminal" evidence="6">
    <location>
        <begin position="1"/>
        <end position="153"/>
    </location>
</feature>
<reference evidence="8 9" key="1">
    <citation type="submission" date="2019-02" db="EMBL/GenBank/DDBJ databases">
        <title>Deep-cultivation of Planctomycetes and their phenomic and genomic characterization uncovers novel biology.</title>
        <authorList>
            <person name="Wiegand S."/>
            <person name="Jogler M."/>
            <person name="Boedeker C."/>
            <person name="Pinto D."/>
            <person name="Vollmers J."/>
            <person name="Rivas-Marin E."/>
            <person name="Kohn T."/>
            <person name="Peeters S.H."/>
            <person name="Heuer A."/>
            <person name="Rast P."/>
            <person name="Oberbeckmann S."/>
            <person name="Bunk B."/>
            <person name="Jeske O."/>
            <person name="Meyerdierks A."/>
            <person name="Storesund J.E."/>
            <person name="Kallscheuer N."/>
            <person name="Luecker S."/>
            <person name="Lage O.M."/>
            <person name="Pohl T."/>
            <person name="Merkel B.J."/>
            <person name="Hornburger P."/>
            <person name="Mueller R.-W."/>
            <person name="Bruemmer F."/>
            <person name="Labrenz M."/>
            <person name="Spormann A.M."/>
            <person name="Op Den Camp H."/>
            <person name="Overmann J."/>
            <person name="Amann R."/>
            <person name="Jetten M.S.M."/>
            <person name="Mascher T."/>
            <person name="Medema M.H."/>
            <person name="Devos D.P."/>
            <person name="Kaster A.-K."/>
            <person name="Ovreas L."/>
            <person name="Rohde M."/>
            <person name="Galperin M.Y."/>
            <person name="Jogler C."/>
        </authorList>
    </citation>
    <scope>NUCLEOTIDE SEQUENCE [LARGE SCALE GENOMIC DNA]</scope>
    <source>
        <strain evidence="8 9">CA13</strain>
    </source>
</reference>
<evidence type="ECO:0000259" key="7">
    <source>
        <dbReference type="Pfam" id="PF08340"/>
    </source>
</evidence>
<evidence type="ECO:0000256" key="1">
    <source>
        <dbReference type="ARBA" id="ARBA00001968"/>
    </source>
</evidence>
<keyword evidence="9" id="KW-1185">Reference proteome</keyword>
<evidence type="ECO:0000256" key="2">
    <source>
        <dbReference type="ARBA" id="ARBA00022722"/>
    </source>
</evidence>
<evidence type="ECO:0000313" key="8">
    <source>
        <dbReference type="EMBL" id="TWT80097.1"/>
    </source>
</evidence>
<dbReference type="InterPro" id="IPR013527">
    <property type="entry name" value="YicC-like_N"/>
</dbReference>
<comment type="similarity">
    <text evidence="5">Belongs to the YicC/YloC family.</text>
</comment>
<dbReference type="InterPro" id="IPR013551">
    <property type="entry name" value="YicC-like_C"/>
</dbReference>
<evidence type="ECO:0000256" key="5">
    <source>
        <dbReference type="ARBA" id="ARBA00035648"/>
    </source>
</evidence>
<comment type="caution">
    <text evidence="8">The sequence shown here is derived from an EMBL/GenBank/DDBJ whole genome shotgun (WGS) entry which is preliminary data.</text>
</comment>
<proteinExistence type="inferred from homology"/>
<dbReference type="GO" id="GO:0004521">
    <property type="term" value="F:RNA endonuclease activity"/>
    <property type="evidence" value="ECO:0007669"/>
    <property type="project" value="InterPro"/>
</dbReference>
<feature type="domain" description="Endoribonuclease YicC-like C-terminal" evidence="7">
    <location>
        <begin position="170"/>
        <end position="298"/>
    </location>
</feature>